<accession>A0ABP9SQK8</accession>
<keyword evidence="2" id="KW-0413">Isomerase</keyword>
<keyword evidence="5" id="KW-1185">Reference proteome</keyword>
<dbReference type="InterPro" id="IPR014347">
    <property type="entry name" value="Tautomerase/MIF_sf"/>
</dbReference>
<dbReference type="PANTHER" id="PTHR35530:SF2">
    <property type="entry name" value="BSL4019 PROTEIN"/>
    <property type="match status" value="1"/>
</dbReference>
<feature type="domain" description="4-oxalocrotonate tautomerase-like" evidence="3">
    <location>
        <begin position="2"/>
        <end position="58"/>
    </location>
</feature>
<sequence>MPLIQVLNASPSSTEKKRQLLAALTATYAEIMEIRPDTIRVILHELPRENWSVAGITLADSGQNESV</sequence>
<dbReference type="PANTHER" id="PTHR35530">
    <property type="entry name" value="TAUTOMERASE-RELATED"/>
    <property type="match status" value="1"/>
</dbReference>
<dbReference type="InterPro" id="IPR004370">
    <property type="entry name" value="4-OT-like_dom"/>
</dbReference>
<dbReference type="Pfam" id="PF01361">
    <property type="entry name" value="Tautomerase"/>
    <property type="match status" value="1"/>
</dbReference>
<evidence type="ECO:0000256" key="1">
    <source>
        <dbReference type="ARBA" id="ARBA00006723"/>
    </source>
</evidence>
<protein>
    <recommendedName>
        <fullName evidence="3">4-oxalocrotonate tautomerase-like domain-containing protein</fullName>
    </recommendedName>
</protein>
<dbReference type="RefSeq" id="WP_345452718.1">
    <property type="nucleotide sequence ID" value="NZ_BAABKK010000033.1"/>
</dbReference>
<dbReference type="EMBL" id="BAABKK010000033">
    <property type="protein sequence ID" value="GAA5200870.1"/>
    <property type="molecule type" value="Genomic_DNA"/>
</dbReference>
<evidence type="ECO:0000313" key="4">
    <source>
        <dbReference type="EMBL" id="GAA5200870.1"/>
    </source>
</evidence>
<evidence type="ECO:0000259" key="3">
    <source>
        <dbReference type="Pfam" id="PF01361"/>
    </source>
</evidence>
<proteinExistence type="inferred from homology"/>
<comment type="caution">
    <text evidence="4">The sequence shown here is derived from an EMBL/GenBank/DDBJ whole genome shotgun (WGS) entry which is preliminary data.</text>
</comment>
<comment type="similarity">
    <text evidence="1">Belongs to the 4-oxalocrotonate tautomerase family.</text>
</comment>
<dbReference type="Proteomes" id="UP001500200">
    <property type="component" value="Unassembled WGS sequence"/>
</dbReference>
<dbReference type="SUPFAM" id="SSF55331">
    <property type="entry name" value="Tautomerase/MIF"/>
    <property type="match status" value="1"/>
</dbReference>
<evidence type="ECO:0000256" key="2">
    <source>
        <dbReference type="ARBA" id="ARBA00023235"/>
    </source>
</evidence>
<name>A0ABP9SQK8_9MICC</name>
<evidence type="ECO:0000313" key="5">
    <source>
        <dbReference type="Proteomes" id="UP001500200"/>
    </source>
</evidence>
<organism evidence="4 5">
    <name type="scientific">Arthrobacter gyeryongensis</name>
    <dbReference type="NCBI Taxonomy" id="1650592"/>
    <lineage>
        <taxon>Bacteria</taxon>
        <taxon>Bacillati</taxon>
        <taxon>Actinomycetota</taxon>
        <taxon>Actinomycetes</taxon>
        <taxon>Micrococcales</taxon>
        <taxon>Micrococcaceae</taxon>
        <taxon>Arthrobacter</taxon>
    </lineage>
</organism>
<gene>
    <name evidence="4" type="ORF">GCM10023346_43990</name>
</gene>
<dbReference type="Gene3D" id="3.30.429.10">
    <property type="entry name" value="Macrophage Migration Inhibitory Factor"/>
    <property type="match status" value="1"/>
</dbReference>
<reference evidence="5" key="1">
    <citation type="journal article" date="2019" name="Int. J. Syst. Evol. Microbiol.">
        <title>The Global Catalogue of Microorganisms (GCM) 10K type strain sequencing project: providing services to taxonomists for standard genome sequencing and annotation.</title>
        <authorList>
            <consortium name="The Broad Institute Genomics Platform"/>
            <consortium name="The Broad Institute Genome Sequencing Center for Infectious Disease"/>
            <person name="Wu L."/>
            <person name="Ma J."/>
        </authorList>
    </citation>
    <scope>NUCLEOTIDE SEQUENCE [LARGE SCALE GENOMIC DNA]</scope>
    <source>
        <strain evidence="5">JCM 18514</strain>
    </source>
</reference>